<reference evidence="1" key="1">
    <citation type="submission" date="2021-01" db="EMBL/GenBank/DDBJ databases">
        <title>Whole genome shotgun sequence of Planobispora rosea NBRC 15558.</title>
        <authorList>
            <person name="Komaki H."/>
            <person name="Tamura T."/>
        </authorList>
    </citation>
    <scope>NUCLEOTIDE SEQUENCE</scope>
    <source>
        <strain evidence="1">NBRC 15558</strain>
    </source>
</reference>
<evidence type="ECO:0000313" key="1">
    <source>
        <dbReference type="EMBL" id="GIH83508.1"/>
    </source>
</evidence>
<dbReference type="Proteomes" id="UP000655044">
    <property type="component" value="Unassembled WGS sequence"/>
</dbReference>
<evidence type="ECO:0000313" key="2">
    <source>
        <dbReference type="Proteomes" id="UP000655044"/>
    </source>
</evidence>
<gene>
    <name evidence="1" type="ORF">Pro02_19160</name>
</gene>
<dbReference type="EMBL" id="BOOI01000015">
    <property type="protein sequence ID" value="GIH83508.1"/>
    <property type="molecule type" value="Genomic_DNA"/>
</dbReference>
<keyword evidence="2" id="KW-1185">Reference proteome</keyword>
<comment type="caution">
    <text evidence="1">The sequence shown here is derived from an EMBL/GenBank/DDBJ whole genome shotgun (WGS) entry which is preliminary data.</text>
</comment>
<accession>A0A8J3WC00</accession>
<organism evidence="1 2">
    <name type="scientific">Planobispora rosea</name>
    <dbReference type="NCBI Taxonomy" id="35762"/>
    <lineage>
        <taxon>Bacteria</taxon>
        <taxon>Bacillati</taxon>
        <taxon>Actinomycetota</taxon>
        <taxon>Actinomycetes</taxon>
        <taxon>Streptosporangiales</taxon>
        <taxon>Streptosporangiaceae</taxon>
        <taxon>Planobispora</taxon>
    </lineage>
</organism>
<dbReference type="AlphaFoldDB" id="A0A8J3WC00"/>
<proteinExistence type="predicted"/>
<protein>
    <submittedName>
        <fullName evidence="1">Uncharacterized protein</fullName>
    </submittedName>
</protein>
<sequence>MRVSAPSRQAEAVVPAWCTKGGGNVSSFLLSAMPVPPRAPYVPVVFPASAARALPPLWNAPYPLRQSPRDGLTAEGLARWTRARVPPEPVRLGWHIRRRRERP</sequence>
<name>A0A8J3WC00_PLARO</name>